<dbReference type="KEGG" id="cthd:CDO33_10280"/>
<evidence type="ECO:0000313" key="3">
    <source>
        <dbReference type="Proteomes" id="UP000236151"/>
    </source>
</evidence>
<dbReference type="RefSeq" id="WP_103082622.1">
    <property type="nucleotide sequence ID" value="NZ_CP021850.1"/>
</dbReference>
<dbReference type="GO" id="GO:0016020">
    <property type="term" value="C:membrane"/>
    <property type="evidence" value="ECO:0007669"/>
    <property type="project" value="InterPro"/>
</dbReference>
<gene>
    <name evidence="2" type="ORF">CDQ84_15370</name>
</gene>
<keyword evidence="3" id="KW-1185">Reference proteome</keyword>
<sequence length="185" mass="21590">MKKSLACPLILAVLVAIDQVSKLAIAHYFVNADMVLIPDILRFRPVLNTYLNWIASIIEYKTPVWFMIAAQIFSLAIVFLYYHYLSYLWTQGRKFLNGMVVFLTAGIMCSFVDVVFWGGSLDFLRLFDWFTFDLKDVYLNVGVISALIFCVNYYLKKYSKLSKEERRQTSILLWIRKCMLSSARE</sequence>
<feature type="transmembrane region" description="Helical" evidence="1">
    <location>
        <begin position="64"/>
        <end position="83"/>
    </location>
</feature>
<protein>
    <submittedName>
        <fullName evidence="2">Uncharacterized protein</fullName>
    </submittedName>
</protein>
<dbReference type="GO" id="GO:0004190">
    <property type="term" value="F:aspartic-type endopeptidase activity"/>
    <property type="evidence" value="ECO:0007669"/>
    <property type="project" value="InterPro"/>
</dbReference>
<feature type="transmembrane region" description="Helical" evidence="1">
    <location>
        <begin position="95"/>
        <end position="117"/>
    </location>
</feature>
<evidence type="ECO:0000256" key="1">
    <source>
        <dbReference type="SAM" id="Phobius"/>
    </source>
</evidence>
<organism evidence="2 3">
    <name type="scientific">Clostridium thermosuccinogenes</name>
    <dbReference type="NCBI Taxonomy" id="84032"/>
    <lineage>
        <taxon>Bacteria</taxon>
        <taxon>Bacillati</taxon>
        <taxon>Bacillota</taxon>
        <taxon>Clostridia</taxon>
        <taxon>Eubacteriales</taxon>
        <taxon>Clostridiaceae</taxon>
        <taxon>Clostridium</taxon>
    </lineage>
</organism>
<reference evidence="2 3" key="1">
    <citation type="submission" date="2017-06" db="EMBL/GenBank/DDBJ databases">
        <title>Investigating the central metabolism of Clostridium thermosuccinogenes.</title>
        <authorList>
            <person name="Koendjbiharie J.G."/>
            <person name="van Kranenburg R."/>
        </authorList>
    </citation>
    <scope>NUCLEOTIDE SEQUENCE [LARGE SCALE GENOMIC DNA]</scope>
    <source>
        <strain evidence="2 3">DSM 5806</strain>
    </source>
</reference>
<comment type="caution">
    <text evidence="2">The sequence shown here is derived from an EMBL/GenBank/DDBJ whole genome shotgun (WGS) entry which is preliminary data.</text>
</comment>
<dbReference type="Proteomes" id="UP000236151">
    <property type="component" value="Unassembled WGS sequence"/>
</dbReference>
<dbReference type="EMBL" id="NIOJ01000050">
    <property type="protein sequence ID" value="PNT96362.1"/>
    <property type="molecule type" value="Genomic_DNA"/>
</dbReference>
<name>A0A2K2F977_9CLOT</name>
<evidence type="ECO:0000313" key="2">
    <source>
        <dbReference type="EMBL" id="PNT96362.1"/>
    </source>
</evidence>
<proteinExistence type="predicted"/>
<keyword evidence="1" id="KW-0472">Membrane</keyword>
<dbReference type="GO" id="GO:0006508">
    <property type="term" value="P:proteolysis"/>
    <property type="evidence" value="ECO:0007669"/>
    <property type="project" value="InterPro"/>
</dbReference>
<dbReference type="OrthoDB" id="1653128at2"/>
<dbReference type="AlphaFoldDB" id="A0A2K2F977"/>
<keyword evidence="1" id="KW-0812">Transmembrane</keyword>
<dbReference type="Pfam" id="PF01252">
    <property type="entry name" value="Peptidase_A8"/>
    <property type="match status" value="1"/>
</dbReference>
<feature type="transmembrane region" description="Helical" evidence="1">
    <location>
        <begin position="137"/>
        <end position="155"/>
    </location>
</feature>
<dbReference type="InterPro" id="IPR001872">
    <property type="entry name" value="Peptidase_A8"/>
</dbReference>
<accession>A0A2K2F977</accession>
<keyword evidence="1" id="KW-1133">Transmembrane helix</keyword>